<organism evidence="1 2">
    <name type="scientific">Methanosarcina barkeri CM1</name>
    <dbReference type="NCBI Taxonomy" id="796385"/>
    <lineage>
        <taxon>Archaea</taxon>
        <taxon>Methanobacteriati</taxon>
        <taxon>Methanobacteriota</taxon>
        <taxon>Stenosarchaea group</taxon>
        <taxon>Methanomicrobia</taxon>
        <taxon>Methanosarcinales</taxon>
        <taxon>Methanosarcinaceae</taxon>
        <taxon>Methanosarcina</taxon>
    </lineage>
</organism>
<gene>
    <name evidence="1" type="ORF">MCM1_2630</name>
</gene>
<sequence length="51" mass="5756">MLTDCIFILASAIVISLDDSFSLKKLFFRNKTVLGKKTFVIKKPIIKAPNK</sequence>
<evidence type="ECO:0000313" key="2">
    <source>
        <dbReference type="Proteomes" id="UP000035331"/>
    </source>
</evidence>
<protein>
    <submittedName>
        <fullName evidence="1">Uncharacterized protein</fullName>
    </submittedName>
</protein>
<evidence type="ECO:0000313" key="1">
    <source>
        <dbReference type="EMBL" id="AKJ39636.1"/>
    </source>
</evidence>
<proteinExistence type="predicted"/>
<name>A0A0G3CCH5_METBA</name>
<reference evidence="1 2" key="2">
    <citation type="journal article" date="2015" name="Stand. Genomic Sci.">
        <title>The complete genome sequence of the rumen methanogen Methanosarcina barkeri CM1.</title>
        <authorList>
            <person name="Lambie S.C."/>
            <person name="Kelly W.J."/>
            <person name="Leahy S.C."/>
            <person name="Li D."/>
            <person name="Reilly K."/>
            <person name="McAllister T.A."/>
            <person name="Valle E.R."/>
            <person name="Attwood G.T."/>
            <person name="Altermann E."/>
        </authorList>
    </citation>
    <scope>NUCLEOTIDE SEQUENCE [LARGE SCALE GENOMIC DNA]</scope>
    <source>
        <strain evidence="1 2">CM1</strain>
    </source>
</reference>
<dbReference type="PATRIC" id="fig|796385.3.peg.3232"/>
<dbReference type="AlphaFoldDB" id="A0A0G3CCH5"/>
<accession>A0A0G3CCH5</accession>
<dbReference type="Proteomes" id="UP000035331">
    <property type="component" value="Chromosome"/>
</dbReference>
<reference evidence="2" key="1">
    <citation type="submission" date="2014-06" db="EMBL/GenBank/DDBJ databases">
        <title>The complete genome sequence of Methanosarcina barkeri CM1.</title>
        <authorList>
            <consortium name="Pastoral Greenhouse Gas Research Consortium"/>
            <person name="Lambie S.C."/>
            <person name="Leahy S.C."/>
            <person name="Kelly W.J."/>
            <person name="Li D."/>
            <person name="Reilly K."/>
            <person name="Attwood G.T."/>
            <person name="Altermann E."/>
        </authorList>
    </citation>
    <scope>NUCLEOTIDE SEQUENCE [LARGE SCALE GENOMIC DNA]</scope>
    <source>
        <strain evidence="2">CM1</strain>
    </source>
</reference>
<dbReference type="EMBL" id="CP008746">
    <property type="protein sequence ID" value="AKJ39636.1"/>
    <property type="molecule type" value="Genomic_DNA"/>
</dbReference>